<dbReference type="Gene3D" id="1.20.120.1910">
    <property type="entry name" value="Cysteine-tRNA ligase, C-terminal anti-codon recognition domain"/>
    <property type="match status" value="1"/>
</dbReference>
<feature type="binding site" evidence="12">
    <location>
        <position position="313"/>
    </location>
    <ligand>
        <name>ATP</name>
        <dbReference type="ChEBI" id="CHEBI:30616"/>
    </ligand>
</feature>
<proteinExistence type="inferred from homology"/>
<dbReference type="SUPFAM" id="SSF52374">
    <property type="entry name" value="Nucleotidylyl transferase"/>
    <property type="match status" value="1"/>
</dbReference>
<dbReference type="GO" id="GO:0005829">
    <property type="term" value="C:cytosol"/>
    <property type="evidence" value="ECO:0007669"/>
    <property type="project" value="TreeGrafter"/>
</dbReference>
<dbReference type="Pfam" id="PF23493">
    <property type="entry name" value="CysS_C"/>
    <property type="match status" value="1"/>
</dbReference>
<evidence type="ECO:0000256" key="5">
    <source>
        <dbReference type="ARBA" id="ARBA00022598"/>
    </source>
</evidence>
<dbReference type="InterPro" id="IPR014729">
    <property type="entry name" value="Rossmann-like_a/b/a_fold"/>
</dbReference>
<feature type="binding site" evidence="12">
    <location>
        <position position="31"/>
    </location>
    <ligand>
        <name>Zn(2+)</name>
        <dbReference type="ChEBI" id="CHEBI:29105"/>
    </ligand>
</feature>
<dbReference type="EC" id="6.1.1.16" evidence="12"/>
<name>A0A7C1T9M3_9HYPH</name>
<protein>
    <recommendedName>
        <fullName evidence="12">Cysteine--tRNA ligase</fullName>
        <ecNumber evidence="12">6.1.1.16</ecNumber>
    </recommendedName>
    <alternativeName>
        <fullName evidence="12">Cysteinyl-tRNA synthetase</fullName>
        <shortName evidence="12">CysRS</shortName>
    </alternativeName>
</protein>
<dbReference type="AlphaFoldDB" id="A0A7C1T9M3"/>
<feature type="binding site" evidence="12">
    <location>
        <position position="277"/>
    </location>
    <ligand>
        <name>Zn(2+)</name>
        <dbReference type="ChEBI" id="CHEBI:29105"/>
    </ligand>
</feature>
<keyword evidence="5 12" id="KW-0436">Ligase</keyword>
<dbReference type="EMBL" id="DSKI01000929">
    <property type="protein sequence ID" value="HEB45564.1"/>
    <property type="molecule type" value="Genomic_DNA"/>
</dbReference>
<dbReference type="InterPro" id="IPR024909">
    <property type="entry name" value="Cys-tRNA/MSH_ligase"/>
</dbReference>
<dbReference type="InterPro" id="IPR009080">
    <property type="entry name" value="tRNAsynth_Ia_anticodon-bd"/>
</dbReference>
<keyword evidence="8 12" id="KW-0862">Zinc</keyword>
<dbReference type="GO" id="GO:0004817">
    <property type="term" value="F:cysteine-tRNA ligase activity"/>
    <property type="evidence" value="ECO:0007669"/>
    <property type="project" value="UniProtKB-UniRule"/>
</dbReference>
<evidence type="ECO:0000256" key="1">
    <source>
        <dbReference type="ARBA" id="ARBA00004496"/>
    </source>
</evidence>
<comment type="cofactor">
    <cofactor evidence="12">
        <name>Zn(2+)</name>
        <dbReference type="ChEBI" id="CHEBI:29105"/>
    </cofactor>
    <text evidence="12">Binds 1 zinc ion per subunit.</text>
</comment>
<keyword evidence="9 12" id="KW-0067">ATP-binding</keyword>
<dbReference type="GO" id="GO:0008270">
    <property type="term" value="F:zinc ion binding"/>
    <property type="evidence" value="ECO:0007669"/>
    <property type="project" value="UniProtKB-UniRule"/>
</dbReference>
<keyword evidence="10 12" id="KW-0648">Protein biosynthesis</keyword>
<evidence type="ECO:0000256" key="11">
    <source>
        <dbReference type="ARBA" id="ARBA00023146"/>
    </source>
</evidence>
<evidence type="ECO:0000256" key="10">
    <source>
        <dbReference type="ARBA" id="ARBA00022917"/>
    </source>
</evidence>
<dbReference type="InterPro" id="IPR015273">
    <property type="entry name" value="Cys-tRNA-synt_Ia_DALR"/>
</dbReference>
<dbReference type="InterPro" id="IPR015803">
    <property type="entry name" value="Cys-tRNA-ligase"/>
</dbReference>
<evidence type="ECO:0000259" key="13">
    <source>
        <dbReference type="SMART" id="SM00840"/>
    </source>
</evidence>
<dbReference type="InterPro" id="IPR056411">
    <property type="entry name" value="CysS_C"/>
</dbReference>
<evidence type="ECO:0000256" key="8">
    <source>
        <dbReference type="ARBA" id="ARBA00022833"/>
    </source>
</evidence>
<evidence type="ECO:0000256" key="9">
    <source>
        <dbReference type="ARBA" id="ARBA00022840"/>
    </source>
</evidence>
<dbReference type="Pfam" id="PF01406">
    <property type="entry name" value="tRNA-synt_1e"/>
    <property type="match status" value="1"/>
</dbReference>
<feature type="binding site" evidence="12">
    <location>
        <position position="237"/>
    </location>
    <ligand>
        <name>Zn(2+)</name>
        <dbReference type="ChEBI" id="CHEBI:29105"/>
    </ligand>
</feature>
<keyword evidence="6 12" id="KW-0479">Metal-binding</keyword>
<evidence type="ECO:0000256" key="7">
    <source>
        <dbReference type="ARBA" id="ARBA00022741"/>
    </source>
</evidence>
<dbReference type="SMART" id="SM00840">
    <property type="entry name" value="DALR_2"/>
    <property type="match status" value="1"/>
</dbReference>
<comment type="similarity">
    <text evidence="2 12">Belongs to the class-I aminoacyl-tRNA synthetase family.</text>
</comment>
<dbReference type="GO" id="GO:0005524">
    <property type="term" value="F:ATP binding"/>
    <property type="evidence" value="ECO:0007669"/>
    <property type="project" value="UniProtKB-UniRule"/>
</dbReference>
<dbReference type="InterPro" id="IPR032678">
    <property type="entry name" value="tRNA-synt_1_cat_dom"/>
</dbReference>
<keyword evidence="7 12" id="KW-0547">Nucleotide-binding</keyword>
<dbReference type="PANTHER" id="PTHR10890:SF3">
    <property type="entry name" value="CYSTEINE--TRNA LIGASE, CYTOPLASMIC"/>
    <property type="match status" value="1"/>
</dbReference>
<keyword evidence="4 12" id="KW-0963">Cytoplasm</keyword>
<sequence>MAGGLKLYNTLTREKVDFEPIDPDHVRMYVCGPTVYDFAHIGNARPVIVFDVLYRLLRHTYGADKVTYVRNITDVDDKINARALREFGSQIADGSMSLNEAIRAVTGKTESQFHEDVAALGCLKPTVEPRATDNIPQMITIIQWLLDMGHAYVAHGSEGHEVLFSTASMADYGMLSKRKLEDQQAGARVAVESHKMNPPDFVLWKQSADTEPGWPASFTFEKTVYPIYGRPGWHIECSAMSDRYLWEEIKDRLSPKAKAKPHQFDIHGGGLDLIFPHHENEIAQSCCAFDNDLMATVWMHNGFLQVEGRKMSKSEGNFLTIDELLRTDSFGGRPWHGGVFRFAMLRTHYRQPIDWTLDKLQQSRDELFSFLACCDAGMHISRIEAKRSLGHPLEQDEEFIGALRDDLNTPLALSVLFGLRERAKHDQSAAERMFLALEFLGVVNLTQWNLYDKVMLFDTAVRNQLLGHNEFDRVERLRVALANGDEQKVQILLNEIESWGVHVALNRNTGSISLERKKDAKNDLSAAVQALVDMRLEMLKSKNFAEADKIRDDLAAKGIQLKDGKDKETGERVTTWEVKR</sequence>
<organism evidence="14">
    <name type="scientific">Agrobacterium albertimagni</name>
    <dbReference type="NCBI Taxonomy" id="147266"/>
    <lineage>
        <taxon>Bacteria</taxon>
        <taxon>Pseudomonadati</taxon>
        <taxon>Pseudomonadota</taxon>
        <taxon>Alphaproteobacteria</taxon>
        <taxon>Hyphomicrobiales</taxon>
        <taxon>Rhizobiaceae</taxon>
        <taxon>Rhizobium/Agrobacterium group</taxon>
        <taxon>Agrobacterium</taxon>
    </lineage>
</organism>
<feature type="binding site" evidence="12">
    <location>
        <position position="281"/>
    </location>
    <ligand>
        <name>Zn(2+)</name>
        <dbReference type="ChEBI" id="CHEBI:29105"/>
    </ligand>
</feature>
<comment type="subunit">
    <text evidence="3 12">Monomer.</text>
</comment>
<comment type="caution">
    <text evidence="14">The sequence shown here is derived from an EMBL/GenBank/DDBJ whole genome shotgun (WGS) entry which is preliminary data.</text>
</comment>
<dbReference type="SUPFAM" id="SSF47323">
    <property type="entry name" value="Anticodon-binding domain of a subclass of class I aminoacyl-tRNA synthetases"/>
    <property type="match status" value="2"/>
</dbReference>
<dbReference type="GO" id="GO:0006423">
    <property type="term" value="P:cysteinyl-tRNA aminoacylation"/>
    <property type="evidence" value="ECO:0007669"/>
    <property type="project" value="UniProtKB-UniRule"/>
</dbReference>
<dbReference type="PANTHER" id="PTHR10890">
    <property type="entry name" value="CYSTEINYL-TRNA SYNTHETASE"/>
    <property type="match status" value="1"/>
</dbReference>
<evidence type="ECO:0000256" key="4">
    <source>
        <dbReference type="ARBA" id="ARBA00022490"/>
    </source>
</evidence>
<reference evidence="14" key="1">
    <citation type="journal article" date="2020" name="mSystems">
        <title>Genome- and Community-Level Interaction Insights into Carbon Utilization and Element Cycling Functions of Hydrothermarchaeota in Hydrothermal Sediment.</title>
        <authorList>
            <person name="Zhou Z."/>
            <person name="Liu Y."/>
            <person name="Xu W."/>
            <person name="Pan J."/>
            <person name="Luo Z.H."/>
            <person name="Li M."/>
        </authorList>
    </citation>
    <scope>NUCLEOTIDE SEQUENCE [LARGE SCALE GENOMIC DNA]</scope>
    <source>
        <strain evidence="14">SpSt-243</strain>
    </source>
</reference>
<accession>A0A7C1T9M3</accession>
<keyword evidence="11 12" id="KW-0030">Aminoacyl-tRNA synthetase</keyword>
<gene>
    <name evidence="12" type="primary">cysS</name>
    <name evidence="14" type="ORF">ENP70_18150</name>
</gene>
<dbReference type="HAMAP" id="MF_00041">
    <property type="entry name" value="Cys_tRNA_synth"/>
    <property type="match status" value="1"/>
</dbReference>
<comment type="subcellular location">
    <subcellularLocation>
        <location evidence="1 12">Cytoplasm</location>
    </subcellularLocation>
</comment>
<dbReference type="CDD" id="cd00672">
    <property type="entry name" value="CysRS_core"/>
    <property type="match status" value="1"/>
</dbReference>
<evidence type="ECO:0000256" key="12">
    <source>
        <dbReference type="HAMAP-Rule" id="MF_00041"/>
    </source>
</evidence>
<dbReference type="Pfam" id="PF09190">
    <property type="entry name" value="DALR_2"/>
    <property type="match status" value="1"/>
</dbReference>
<evidence type="ECO:0000313" key="14">
    <source>
        <dbReference type="EMBL" id="HEB45564.1"/>
    </source>
</evidence>
<feature type="short sequence motif" description="'KMSKS' region" evidence="12">
    <location>
        <begin position="310"/>
        <end position="314"/>
    </location>
</feature>
<dbReference type="Gene3D" id="3.40.50.620">
    <property type="entry name" value="HUPs"/>
    <property type="match status" value="1"/>
</dbReference>
<evidence type="ECO:0000256" key="2">
    <source>
        <dbReference type="ARBA" id="ARBA00005594"/>
    </source>
</evidence>
<dbReference type="PRINTS" id="PR00983">
    <property type="entry name" value="TRNASYNTHCYS"/>
</dbReference>
<comment type="catalytic activity">
    <reaction evidence="12">
        <text>tRNA(Cys) + L-cysteine + ATP = L-cysteinyl-tRNA(Cys) + AMP + diphosphate</text>
        <dbReference type="Rhea" id="RHEA:17773"/>
        <dbReference type="Rhea" id="RHEA-COMP:9661"/>
        <dbReference type="Rhea" id="RHEA-COMP:9679"/>
        <dbReference type="ChEBI" id="CHEBI:30616"/>
        <dbReference type="ChEBI" id="CHEBI:33019"/>
        <dbReference type="ChEBI" id="CHEBI:35235"/>
        <dbReference type="ChEBI" id="CHEBI:78442"/>
        <dbReference type="ChEBI" id="CHEBI:78517"/>
        <dbReference type="ChEBI" id="CHEBI:456215"/>
        <dbReference type="EC" id="6.1.1.16"/>
    </reaction>
</comment>
<dbReference type="NCBIfam" id="TIGR00435">
    <property type="entry name" value="cysS"/>
    <property type="match status" value="1"/>
</dbReference>
<evidence type="ECO:0000256" key="3">
    <source>
        <dbReference type="ARBA" id="ARBA00011245"/>
    </source>
</evidence>
<evidence type="ECO:0000256" key="6">
    <source>
        <dbReference type="ARBA" id="ARBA00022723"/>
    </source>
</evidence>
<feature type="short sequence motif" description="'HIGH' region" evidence="12">
    <location>
        <begin position="33"/>
        <end position="43"/>
    </location>
</feature>
<feature type="domain" description="Cysteinyl-tRNA synthetase class Ia DALR" evidence="13">
    <location>
        <begin position="398"/>
        <end position="449"/>
    </location>
</feature>